<feature type="region of interest" description="Disordered" evidence="2">
    <location>
        <begin position="269"/>
        <end position="331"/>
    </location>
</feature>
<protein>
    <submittedName>
        <fullName evidence="3">Uncharacterized protein</fullName>
    </submittedName>
</protein>
<keyword evidence="4" id="KW-1185">Reference proteome</keyword>
<feature type="compositionally biased region" description="Basic and acidic residues" evidence="2">
    <location>
        <begin position="211"/>
        <end position="229"/>
    </location>
</feature>
<reference evidence="3" key="1">
    <citation type="submission" date="2022-07" db="EMBL/GenBank/DDBJ databases">
        <title>Genome Sequence of Agrocybe chaxingu.</title>
        <authorList>
            <person name="Buettner E."/>
        </authorList>
    </citation>
    <scope>NUCLEOTIDE SEQUENCE</scope>
    <source>
        <strain evidence="3">MP-N11</strain>
    </source>
</reference>
<dbReference type="AlphaFoldDB" id="A0A9W8K193"/>
<sequence length="479" mass="54467">MGVMTQFEELAKKDDEILLLETRIQAYIARTSLLQTRLLSALDTLDAQQAVHAKELLALAQDRERLKAKVRRYAEVVTTAEEERDDMRDAVLKLIEKVEISNDYSKWPHSQISLSSLADVHIKPSPLLTHHPAFQDTEDRLKYATTMLKTVLRERDSEKRAHELTREAFEAHILALEAKLSRRDAELESCVASAGHGASLGAASPTWDSAQGDRRTNDRQESWSQDRREISSEEMIGMLDVTAARNKVLEAEIKILARRLDQARAAAAATPDPAFSTAFGLPRASSRSSPAPLSPSRPQPRRRPLSQQPRSNRHFSPCHDDDNASTANPTPEVLEHPFKALERQIRELSSKIDGFAQERQLILGGLGLNGGFQEQGDDENFWPETPAVEEQFELENEQLRRRETPERSSGRRNIRRAEEPRPADDNREDGDDDDGLYERLRLLEEEYFDLQKPDSKINSISCKLRLREGKMSLRWRLTL</sequence>
<organism evidence="3 4">
    <name type="scientific">Agrocybe chaxingu</name>
    <dbReference type="NCBI Taxonomy" id="84603"/>
    <lineage>
        <taxon>Eukaryota</taxon>
        <taxon>Fungi</taxon>
        <taxon>Dikarya</taxon>
        <taxon>Basidiomycota</taxon>
        <taxon>Agaricomycotina</taxon>
        <taxon>Agaricomycetes</taxon>
        <taxon>Agaricomycetidae</taxon>
        <taxon>Agaricales</taxon>
        <taxon>Agaricineae</taxon>
        <taxon>Strophariaceae</taxon>
        <taxon>Agrocybe</taxon>
    </lineage>
</organism>
<dbReference type="OrthoDB" id="2800708at2759"/>
<gene>
    <name evidence="3" type="ORF">NLJ89_g6165</name>
</gene>
<feature type="compositionally biased region" description="Basic and acidic residues" evidence="2">
    <location>
        <begin position="397"/>
        <end position="425"/>
    </location>
</feature>
<evidence type="ECO:0000313" key="4">
    <source>
        <dbReference type="Proteomes" id="UP001148786"/>
    </source>
</evidence>
<feature type="coiled-coil region" evidence="1">
    <location>
        <begin position="63"/>
        <end position="97"/>
    </location>
</feature>
<feature type="compositionally biased region" description="Low complexity" evidence="2">
    <location>
        <begin position="269"/>
        <end position="291"/>
    </location>
</feature>
<evidence type="ECO:0000313" key="3">
    <source>
        <dbReference type="EMBL" id="KAJ3507691.1"/>
    </source>
</evidence>
<accession>A0A9W8K193</accession>
<evidence type="ECO:0000256" key="1">
    <source>
        <dbReference type="SAM" id="Coils"/>
    </source>
</evidence>
<name>A0A9W8K193_9AGAR</name>
<proteinExistence type="predicted"/>
<dbReference type="Proteomes" id="UP001148786">
    <property type="component" value="Unassembled WGS sequence"/>
</dbReference>
<comment type="caution">
    <text evidence="3">The sequence shown here is derived from an EMBL/GenBank/DDBJ whole genome shotgun (WGS) entry which is preliminary data.</text>
</comment>
<feature type="region of interest" description="Disordered" evidence="2">
    <location>
        <begin position="395"/>
        <end position="434"/>
    </location>
</feature>
<dbReference type="EMBL" id="JANKHO010000634">
    <property type="protein sequence ID" value="KAJ3507691.1"/>
    <property type="molecule type" value="Genomic_DNA"/>
</dbReference>
<feature type="region of interest" description="Disordered" evidence="2">
    <location>
        <begin position="197"/>
        <end position="229"/>
    </location>
</feature>
<evidence type="ECO:0000256" key="2">
    <source>
        <dbReference type="SAM" id="MobiDB-lite"/>
    </source>
</evidence>
<keyword evidence="1" id="KW-0175">Coiled coil</keyword>